<dbReference type="InterPro" id="IPR002629">
    <property type="entry name" value="Met_Synth_C/arc"/>
</dbReference>
<dbReference type="EMBL" id="MU007074">
    <property type="protein sequence ID" value="KAF2424506.1"/>
    <property type="molecule type" value="Genomic_DNA"/>
</dbReference>
<accession>A0A9P4TUC3</accession>
<dbReference type="GO" id="GO:0003871">
    <property type="term" value="F:5-methyltetrahydropteroyltriglutamate-homocysteine S-methyltransferase activity"/>
    <property type="evidence" value="ECO:0007669"/>
    <property type="project" value="InterPro"/>
</dbReference>
<keyword evidence="2" id="KW-1185">Reference proteome</keyword>
<comment type="caution">
    <text evidence="1">The sequence shown here is derived from an EMBL/GenBank/DDBJ whole genome shotgun (WGS) entry which is preliminary data.</text>
</comment>
<keyword evidence="1" id="KW-0489">Methyltransferase</keyword>
<reference evidence="1" key="1">
    <citation type="journal article" date="2020" name="Stud. Mycol.">
        <title>101 Dothideomycetes genomes: a test case for predicting lifestyles and emergence of pathogens.</title>
        <authorList>
            <person name="Haridas S."/>
            <person name="Albert R."/>
            <person name="Binder M."/>
            <person name="Bloem J."/>
            <person name="Labutti K."/>
            <person name="Salamov A."/>
            <person name="Andreopoulos B."/>
            <person name="Baker S."/>
            <person name="Barry K."/>
            <person name="Bills G."/>
            <person name="Bluhm B."/>
            <person name="Cannon C."/>
            <person name="Castanera R."/>
            <person name="Culley D."/>
            <person name="Daum C."/>
            <person name="Ezra D."/>
            <person name="Gonzalez J."/>
            <person name="Henrissat B."/>
            <person name="Kuo A."/>
            <person name="Liang C."/>
            <person name="Lipzen A."/>
            <person name="Lutzoni F."/>
            <person name="Magnuson J."/>
            <person name="Mondo S."/>
            <person name="Nolan M."/>
            <person name="Ohm R."/>
            <person name="Pangilinan J."/>
            <person name="Park H.-J."/>
            <person name="Ramirez L."/>
            <person name="Alfaro M."/>
            <person name="Sun H."/>
            <person name="Tritt A."/>
            <person name="Yoshinaga Y."/>
            <person name="Zwiers L.-H."/>
            <person name="Turgeon B."/>
            <person name="Goodwin S."/>
            <person name="Spatafora J."/>
            <person name="Crous P."/>
            <person name="Grigoriev I."/>
        </authorList>
    </citation>
    <scope>NUCLEOTIDE SEQUENCE</scope>
    <source>
        <strain evidence="1">CBS 130266</strain>
    </source>
</reference>
<organism evidence="1 2">
    <name type="scientific">Tothia fuscella</name>
    <dbReference type="NCBI Taxonomy" id="1048955"/>
    <lineage>
        <taxon>Eukaryota</taxon>
        <taxon>Fungi</taxon>
        <taxon>Dikarya</taxon>
        <taxon>Ascomycota</taxon>
        <taxon>Pezizomycotina</taxon>
        <taxon>Dothideomycetes</taxon>
        <taxon>Pleosporomycetidae</taxon>
        <taxon>Venturiales</taxon>
        <taxon>Cylindrosympodiaceae</taxon>
        <taxon>Tothia</taxon>
    </lineage>
</organism>
<dbReference type="GO" id="GO:0032259">
    <property type="term" value="P:methylation"/>
    <property type="evidence" value="ECO:0007669"/>
    <property type="project" value="UniProtKB-KW"/>
</dbReference>
<dbReference type="OrthoDB" id="7772923at2759"/>
<gene>
    <name evidence="1" type="ORF">EJ08DRAFT_689550</name>
</gene>
<evidence type="ECO:0000313" key="1">
    <source>
        <dbReference type="EMBL" id="KAF2424506.1"/>
    </source>
</evidence>
<sequence>MAPPFSADHIGSFLRPQKLLDAQAKHSSGSVFIKGAKGVFDSSMLKVAEREAIAWVVKQQISRNIRPITSGEFERQLFSDGFIENLKGFQVVELSMEHGGPFRTNYPANTYLLTAGMKKRAAAIATDKIMNVTSPLVRDWKYLTSVLPNISLQRECKVTMPSPTWQHFQLKQAWVDGVYDNDETFFEDVAVAYRKELKTLWENGVRNVQIDDPHFTFFCDEQMLEGLKVDGVDADELLDLYIDVHNRCLEGRPSGMHLGVHLCRGNFTGSVYFCEGGYERVAEKIFRRLDYDTDKNVVLGVVSTKTVKMEDLDALKGRVLEACDVMAKAQGRLRSQVLANVGVSPQCGFSSASSGGGIAVTMDIMWKKMELVKDLAHELRLIKDKCNGGKSRSLSMEKRIVSML</sequence>
<dbReference type="AlphaFoldDB" id="A0A9P4TUC3"/>
<dbReference type="SUPFAM" id="SSF51726">
    <property type="entry name" value="UROD/MetE-like"/>
    <property type="match status" value="1"/>
</dbReference>
<name>A0A9P4TUC3_9PEZI</name>
<dbReference type="InterPro" id="IPR038071">
    <property type="entry name" value="UROD/MetE-like_sf"/>
</dbReference>
<dbReference type="CDD" id="cd03311">
    <property type="entry name" value="CIMS_C_terminal_like"/>
    <property type="match status" value="1"/>
</dbReference>
<dbReference type="GO" id="GO:0009086">
    <property type="term" value="P:methionine biosynthetic process"/>
    <property type="evidence" value="ECO:0007669"/>
    <property type="project" value="InterPro"/>
</dbReference>
<protein>
    <submittedName>
        <fullName evidence="1">5-methyltetrahydropteroyltriglutamate-homocysteine methyltransferase</fullName>
    </submittedName>
</protein>
<dbReference type="Gene3D" id="3.20.20.210">
    <property type="match status" value="1"/>
</dbReference>
<dbReference type="GO" id="GO:0008270">
    <property type="term" value="F:zinc ion binding"/>
    <property type="evidence" value="ECO:0007669"/>
    <property type="project" value="InterPro"/>
</dbReference>
<dbReference type="PANTHER" id="PTHR43844:SF2">
    <property type="entry name" value="SYNTHASE, VITAMIN-B12 INDEPENDENT, PUTATIVE (AFU_ORTHOLOGUE AFUA_3G12060)-RELATED"/>
    <property type="match status" value="1"/>
</dbReference>
<proteinExistence type="predicted"/>
<dbReference type="Proteomes" id="UP000800235">
    <property type="component" value="Unassembled WGS sequence"/>
</dbReference>
<keyword evidence="1" id="KW-0808">Transferase</keyword>
<dbReference type="PANTHER" id="PTHR43844">
    <property type="entry name" value="METHIONINE SYNTHASE"/>
    <property type="match status" value="1"/>
</dbReference>
<evidence type="ECO:0000313" key="2">
    <source>
        <dbReference type="Proteomes" id="UP000800235"/>
    </source>
</evidence>